<feature type="transmembrane region" description="Helical" evidence="1">
    <location>
        <begin position="48"/>
        <end position="71"/>
    </location>
</feature>
<dbReference type="AlphaFoldDB" id="A0A0G1CGI2"/>
<evidence type="ECO:0000313" key="3">
    <source>
        <dbReference type="Proteomes" id="UP000034543"/>
    </source>
</evidence>
<feature type="transmembrane region" description="Helical" evidence="1">
    <location>
        <begin position="91"/>
        <end position="120"/>
    </location>
</feature>
<accession>A0A0G1CGI2</accession>
<reference evidence="2 3" key="1">
    <citation type="journal article" date="2015" name="Nature">
        <title>rRNA introns, odd ribosomes, and small enigmatic genomes across a large radiation of phyla.</title>
        <authorList>
            <person name="Brown C.T."/>
            <person name="Hug L.A."/>
            <person name="Thomas B.C."/>
            <person name="Sharon I."/>
            <person name="Castelle C.J."/>
            <person name="Singh A."/>
            <person name="Wilkins M.J."/>
            <person name="Williams K.H."/>
            <person name="Banfield J.F."/>
        </authorList>
    </citation>
    <scope>NUCLEOTIDE SEQUENCE [LARGE SCALE GENOMIC DNA]</scope>
</reference>
<protein>
    <submittedName>
        <fullName evidence="2">Uncharacterized protein</fullName>
    </submittedName>
</protein>
<keyword evidence="1" id="KW-1133">Transmembrane helix</keyword>
<organism evidence="2 3">
    <name type="scientific">Candidatus Gottesmanbacteria bacterium GW2011_GWA1_43_11</name>
    <dbReference type="NCBI Taxonomy" id="1618436"/>
    <lineage>
        <taxon>Bacteria</taxon>
        <taxon>Candidatus Gottesmaniibacteriota</taxon>
    </lineage>
</organism>
<keyword evidence="1" id="KW-0472">Membrane</keyword>
<proteinExistence type="predicted"/>
<evidence type="ECO:0000256" key="1">
    <source>
        <dbReference type="SAM" id="Phobius"/>
    </source>
</evidence>
<keyword evidence="1" id="KW-0812">Transmembrane</keyword>
<dbReference type="Proteomes" id="UP000034543">
    <property type="component" value="Unassembled WGS sequence"/>
</dbReference>
<dbReference type="EMBL" id="LCFB01000012">
    <property type="protein sequence ID" value="KKS84930.1"/>
    <property type="molecule type" value="Genomic_DNA"/>
</dbReference>
<gene>
    <name evidence="2" type="ORF">UV59_C0012G0023</name>
</gene>
<comment type="caution">
    <text evidence="2">The sequence shown here is derived from an EMBL/GenBank/DDBJ whole genome shotgun (WGS) entry which is preliminary data.</text>
</comment>
<name>A0A0G1CGI2_9BACT</name>
<sequence length="123" mass="13977">MSLLLRILTSDIWSSNYAVVYFIIGVILYIGIHVAIAYFLPFKNFKKLLVAWFLVIIESIIYFNLLINYFANYYNSYSTDYAGAPPMNYKFGGGLLMPLIVITVFNLLCVTAAVIAANLLRKK</sequence>
<dbReference type="STRING" id="1618436.UV59_C0012G0023"/>
<feature type="transmembrane region" description="Helical" evidence="1">
    <location>
        <begin position="20"/>
        <end position="41"/>
    </location>
</feature>
<evidence type="ECO:0000313" key="2">
    <source>
        <dbReference type="EMBL" id="KKS84930.1"/>
    </source>
</evidence>